<evidence type="ECO:0000313" key="2">
    <source>
        <dbReference type="Proteomes" id="UP000432715"/>
    </source>
</evidence>
<dbReference type="Proteomes" id="UP000432715">
    <property type="component" value="Unassembled WGS sequence"/>
</dbReference>
<organism evidence="1 2">
    <name type="scientific">Alkaliphilus pronyensis</name>
    <dbReference type="NCBI Taxonomy" id="1482732"/>
    <lineage>
        <taxon>Bacteria</taxon>
        <taxon>Bacillati</taxon>
        <taxon>Bacillota</taxon>
        <taxon>Clostridia</taxon>
        <taxon>Peptostreptococcales</taxon>
        <taxon>Natronincolaceae</taxon>
        <taxon>Alkaliphilus</taxon>
    </lineage>
</organism>
<comment type="caution">
    <text evidence="1">The sequence shown here is derived from an EMBL/GenBank/DDBJ whole genome shotgun (WGS) entry which is preliminary data.</text>
</comment>
<dbReference type="RefSeq" id="WP_151862125.1">
    <property type="nucleotide sequence ID" value="NZ_WBZC01000062.1"/>
</dbReference>
<protein>
    <submittedName>
        <fullName evidence="1">DUF5131 family protein</fullName>
    </submittedName>
</protein>
<reference evidence="1 2" key="1">
    <citation type="submission" date="2019-10" db="EMBL/GenBank/DDBJ databases">
        <title>Alkaliphilus serpentinus sp. nov. and Alkaliphilus pronyensis sp. nov., two novel anaerobic alkaliphilic species isolated from the serpentinized-hosted hydrothermal field of the Prony Bay (New Caledonia).</title>
        <authorList>
            <person name="Postec A."/>
        </authorList>
    </citation>
    <scope>NUCLEOTIDE SEQUENCE [LARGE SCALE GENOMIC DNA]</scope>
    <source>
        <strain evidence="1 2">LacV</strain>
    </source>
</reference>
<dbReference type="OrthoDB" id="9787478at2"/>
<name>A0A6I0EW07_9FIRM</name>
<keyword evidence="2" id="KW-1185">Reference proteome</keyword>
<dbReference type="InterPro" id="IPR011101">
    <property type="entry name" value="DUF5131"/>
</dbReference>
<proteinExistence type="predicted"/>
<evidence type="ECO:0000313" key="1">
    <source>
        <dbReference type="EMBL" id="KAB3530908.1"/>
    </source>
</evidence>
<dbReference type="AlphaFoldDB" id="A0A6I0EW07"/>
<accession>A0A6I0EW07</accession>
<gene>
    <name evidence="1" type="ORF">F8154_13385</name>
</gene>
<sequence length="235" mass="27624">MAMWNPWRGCRKYSEGCKFCYIHKGDSKRGVNTNNVVKTNNFNAPIEQNKQGQYKIKSGQTVYLCFSTDFLIEDADQWRNDCWSMMRERPDLHFIFLTKRIERFMHCIPDDWNGGYDNVTVGCTIENQDRADFRLSIFSKLPIIHKNIICQPLIEPINIKKNLNDVELVVVGGESDYNARPLNYDWVLSIREQCIDKNVRFEFRQCGTHFIKDNKNYTLKVRELCSQAKKANINC</sequence>
<dbReference type="EMBL" id="WBZC01000062">
    <property type="protein sequence ID" value="KAB3530908.1"/>
    <property type="molecule type" value="Genomic_DNA"/>
</dbReference>
<dbReference type="Pfam" id="PF07505">
    <property type="entry name" value="DUF5131"/>
    <property type="match status" value="1"/>
</dbReference>